<sequence length="430" mass="46102">MAAPRSLLRGLAWTLGLGALVWALAVAAAAVLAVDEEVDELLDDALRASAEGLAPALANLGPVGVRAPSPQASGELRYAWWLLDAQGQLLQQSPGDYPALGQARPPAGFSNASPWRLYARPLDQPGGLWLVVGQTRAERREALQEVMWMVALSSLGVALLGLPLLALRARQELRPLGRLSERLEQLAHEGVAPQQLAHALGEPERAELAPIHRALRTLGEHLSERLAFERAFAPQAAHLLRTPLAGMDAQLAVALKEAAPETLPRLRLLRESTTRLQRLVLALLRLFRSEQAVQRQWLDAAQLLSELPTPGLSLRSTPGGRRLSADPELLAAALLNLLDNAQRHGARSVWLEWPSEQCLLVCDDGPGMPEAERVALEAALQDSAAAADASGQGLGLRLAALVTRAHGGRLRLPPQAQGFAVALELGPPHE</sequence>
<keyword evidence="6 11" id="KW-0812">Transmembrane</keyword>
<evidence type="ECO:0000259" key="12">
    <source>
        <dbReference type="PROSITE" id="PS50109"/>
    </source>
</evidence>
<dbReference type="GO" id="GO:0000155">
    <property type="term" value="F:phosphorelay sensor kinase activity"/>
    <property type="evidence" value="ECO:0007669"/>
    <property type="project" value="InterPro"/>
</dbReference>
<dbReference type="InterPro" id="IPR003660">
    <property type="entry name" value="HAMP_dom"/>
</dbReference>
<dbReference type="Pfam" id="PF02518">
    <property type="entry name" value="HATPase_c"/>
    <property type="match status" value="1"/>
</dbReference>
<dbReference type="EC" id="2.7.13.3" evidence="3"/>
<feature type="transmembrane region" description="Helical" evidence="11">
    <location>
        <begin position="146"/>
        <end position="167"/>
    </location>
</feature>
<dbReference type="OrthoDB" id="9148518at2"/>
<evidence type="ECO:0000256" key="2">
    <source>
        <dbReference type="ARBA" id="ARBA00004141"/>
    </source>
</evidence>
<evidence type="ECO:0000313" key="14">
    <source>
        <dbReference type="EMBL" id="MBB5204831.1"/>
    </source>
</evidence>
<dbReference type="AlphaFoldDB" id="A0A840S8G4"/>
<dbReference type="CDD" id="cd00082">
    <property type="entry name" value="HisKA"/>
    <property type="match status" value="1"/>
</dbReference>
<evidence type="ECO:0000256" key="11">
    <source>
        <dbReference type="SAM" id="Phobius"/>
    </source>
</evidence>
<dbReference type="SMART" id="SM00387">
    <property type="entry name" value="HATPase_c"/>
    <property type="match status" value="1"/>
</dbReference>
<dbReference type="PANTHER" id="PTHR45436:SF15">
    <property type="entry name" value="SENSOR HISTIDINE KINASE CUSS"/>
    <property type="match status" value="1"/>
</dbReference>
<dbReference type="InterPro" id="IPR005467">
    <property type="entry name" value="His_kinase_dom"/>
</dbReference>
<protein>
    <recommendedName>
        <fullName evidence="3">histidine kinase</fullName>
        <ecNumber evidence="3">2.7.13.3</ecNumber>
    </recommendedName>
</protein>
<dbReference type="InterPro" id="IPR003661">
    <property type="entry name" value="HisK_dim/P_dom"/>
</dbReference>
<dbReference type="Proteomes" id="UP000554837">
    <property type="component" value="Unassembled WGS sequence"/>
</dbReference>
<dbReference type="PROSITE" id="PS50109">
    <property type="entry name" value="HIS_KIN"/>
    <property type="match status" value="1"/>
</dbReference>
<feature type="domain" description="HAMP" evidence="13">
    <location>
        <begin position="170"/>
        <end position="227"/>
    </location>
</feature>
<comment type="caution">
    <text evidence="14">The sequence shown here is derived from an EMBL/GenBank/DDBJ whole genome shotgun (WGS) entry which is preliminary data.</text>
</comment>
<name>A0A840S8G4_9BURK</name>
<evidence type="ECO:0000259" key="13">
    <source>
        <dbReference type="PROSITE" id="PS50885"/>
    </source>
</evidence>
<dbReference type="SUPFAM" id="SSF47384">
    <property type="entry name" value="Homodimeric domain of signal transducing histidine kinase"/>
    <property type="match status" value="1"/>
</dbReference>
<keyword evidence="4" id="KW-0597">Phosphoprotein</keyword>
<accession>A0A840S8G4</accession>
<feature type="domain" description="Histidine kinase" evidence="12">
    <location>
        <begin position="235"/>
        <end position="429"/>
    </location>
</feature>
<dbReference type="SUPFAM" id="SSF55874">
    <property type="entry name" value="ATPase domain of HSP90 chaperone/DNA topoisomerase II/histidine kinase"/>
    <property type="match status" value="1"/>
</dbReference>
<evidence type="ECO:0000256" key="3">
    <source>
        <dbReference type="ARBA" id="ARBA00012438"/>
    </source>
</evidence>
<evidence type="ECO:0000256" key="7">
    <source>
        <dbReference type="ARBA" id="ARBA00022777"/>
    </source>
</evidence>
<dbReference type="InterPro" id="IPR036890">
    <property type="entry name" value="HATPase_C_sf"/>
</dbReference>
<evidence type="ECO:0000256" key="9">
    <source>
        <dbReference type="ARBA" id="ARBA00023012"/>
    </source>
</evidence>
<gene>
    <name evidence="14" type="ORF">HNQ51_002145</name>
</gene>
<evidence type="ECO:0000256" key="1">
    <source>
        <dbReference type="ARBA" id="ARBA00000085"/>
    </source>
</evidence>
<keyword evidence="10 11" id="KW-0472">Membrane</keyword>
<dbReference type="InterPro" id="IPR036097">
    <property type="entry name" value="HisK_dim/P_sf"/>
</dbReference>
<keyword evidence="9" id="KW-0902">Two-component regulatory system</keyword>
<dbReference type="InterPro" id="IPR003594">
    <property type="entry name" value="HATPase_dom"/>
</dbReference>
<dbReference type="RefSeq" id="WP_138855526.1">
    <property type="nucleotide sequence ID" value="NZ_CP040709.1"/>
</dbReference>
<comment type="catalytic activity">
    <reaction evidence="1">
        <text>ATP + protein L-histidine = ADP + protein N-phospho-L-histidine.</text>
        <dbReference type="EC" id="2.7.13.3"/>
    </reaction>
</comment>
<dbReference type="Gene3D" id="3.30.565.10">
    <property type="entry name" value="Histidine kinase-like ATPase, C-terminal domain"/>
    <property type="match status" value="1"/>
</dbReference>
<dbReference type="EMBL" id="JACHHO010000002">
    <property type="protein sequence ID" value="MBB5204831.1"/>
    <property type="molecule type" value="Genomic_DNA"/>
</dbReference>
<dbReference type="PROSITE" id="PS50885">
    <property type="entry name" value="HAMP"/>
    <property type="match status" value="1"/>
</dbReference>
<dbReference type="InterPro" id="IPR050428">
    <property type="entry name" value="TCS_sensor_his_kinase"/>
</dbReference>
<dbReference type="GO" id="GO:0005886">
    <property type="term" value="C:plasma membrane"/>
    <property type="evidence" value="ECO:0007669"/>
    <property type="project" value="TreeGrafter"/>
</dbReference>
<organism evidence="14 15">
    <name type="scientific">Inhella inkyongensis</name>
    <dbReference type="NCBI Taxonomy" id="392593"/>
    <lineage>
        <taxon>Bacteria</taxon>
        <taxon>Pseudomonadati</taxon>
        <taxon>Pseudomonadota</taxon>
        <taxon>Betaproteobacteria</taxon>
        <taxon>Burkholderiales</taxon>
        <taxon>Sphaerotilaceae</taxon>
        <taxon>Inhella</taxon>
    </lineage>
</organism>
<keyword evidence="5" id="KW-0808">Transferase</keyword>
<proteinExistence type="predicted"/>
<keyword evidence="7 14" id="KW-0418">Kinase</keyword>
<evidence type="ECO:0000256" key="10">
    <source>
        <dbReference type="ARBA" id="ARBA00023136"/>
    </source>
</evidence>
<keyword evidence="15" id="KW-1185">Reference proteome</keyword>
<comment type="subcellular location">
    <subcellularLocation>
        <location evidence="2">Membrane</location>
        <topology evidence="2">Multi-pass membrane protein</topology>
    </subcellularLocation>
</comment>
<keyword evidence="8 11" id="KW-1133">Transmembrane helix</keyword>
<reference evidence="14 15" key="1">
    <citation type="submission" date="2020-08" db="EMBL/GenBank/DDBJ databases">
        <title>Genomic Encyclopedia of Type Strains, Phase IV (KMG-IV): sequencing the most valuable type-strain genomes for metagenomic binning, comparative biology and taxonomic classification.</title>
        <authorList>
            <person name="Goeker M."/>
        </authorList>
    </citation>
    <scope>NUCLEOTIDE SEQUENCE [LARGE SCALE GENOMIC DNA]</scope>
    <source>
        <strain evidence="14 15">DSM 23958</strain>
    </source>
</reference>
<dbReference type="PANTHER" id="PTHR45436">
    <property type="entry name" value="SENSOR HISTIDINE KINASE YKOH"/>
    <property type="match status" value="1"/>
</dbReference>
<dbReference type="Gene3D" id="1.10.287.130">
    <property type="match status" value="1"/>
</dbReference>
<evidence type="ECO:0000256" key="8">
    <source>
        <dbReference type="ARBA" id="ARBA00022989"/>
    </source>
</evidence>
<evidence type="ECO:0000256" key="5">
    <source>
        <dbReference type="ARBA" id="ARBA00022679"/>
    </source>
</evidence>
<evidence type="ECO:0000256" key="6">
    <source>
        <dbReference type="ARBA" id="ARBA00022692"/>
    </source>
</evidence>
<evidence type="ECO:0000256" key="4">
    <source>
        <dbReference type="ARBA" id="ARBA00022553"/>
    </source>
</evidence>
<evidence type="ECO:0000313" key="15">
    <source>
        <dbReference type="Proteomes" id="UP000554837"/>
    </source>
</evidence>